<comment type="caution">
    <text evidence="1">The sequence shown here is derived from an EMBL/GenBank/DDBJ whole genome shotgun (WGS) entry which is preliminary data.</text>
</comment>
<accession>A0A8X6UBB0</accession>
<evidence type="ECO:0000313" key="1">
    <source>
        <dbReference type="EMBL" id="GFT96922.1"/>
    </source>
</evidence>
<reference evidence="1" key="1">
    <citation type="submission" date="2020-08" db="EMBL/GenBank/DDBJ databases">
        <title>Multicomponent nature underlies the extraordinary mechanical properties of spider dragline silk.</title>
        <authorList>
            <person name="Kono N."/>
            <person name="Nakamura H."/>
            <person name="Mori M."/>
            <person name="Yoshida Y."/>
            <person name="Ohtoshi R."/>
            <person name="Malay A.D."/>
            <person name="Moran D.A.P."/>
            <person name="Tomita M."/>
            <person name="Numata K."/>
            <person name="Arakawa K."/>
        </authorList>
    </citation>
    <scope>NUCLEOTIDE SEQUENCE</scope>
</reference>
<dbReference type="AlphaFoldDB" id="A0A8X6UBB0"/>
<dbReference type="EMBL" id="BMAW01075419">
    <property type="protein sequence ID" value="GFT96922.1"/>
    <property type="molecule type" value="Genomic_DNA"/>
</dbReference>
<proteinExistence type="predicted"/>
<gene>
    <name evidence="1" type="ORF">NPIL_169381</name>
</gene>
<dbReference type="Proteomes" id="UP000887013">
    <property type="component" value="Unassembled WGS sequence"/>
</dbReference>
<name>A0A8X6UBB0_NEPPI</name>
<protein>
    <submittedName>
        <fullName evidence="1">Uncharacterized protein</fullName>
    </submittedName>
</protein>
<organism evidence="1 2">
    <name type="scientific">Nephila pilipes</name>
    <name type="common">Giant wood spider</name>
    <name type="synonym">Nephila maculata</name>
    <dbReference type="NCBI Taxonomy" id="299642"/>
    <lineage>
        <taxon>Eukaryota</taxon>
        <taxon>Metazoa</taxon>
        <taxon>Ecdysozoa</taxon>
        <taxon>Arthropoda</taxon>
        <taxon>Chelicerata</taxon>
        <taxon>Arachnida</taxon>
        <taxon>Araneae</taxon>
        <taxon>Araneomorphae</taxon>
        <taxon>Entelegynae</taxon>
        <taxon>Araneoidea</taxon>
        <taxon>Nephilidae</taxon>
        <taxon>Nephila</taxon>
    </lineage>
</organism>
<keyword evidence="2" id="KW-1185">Reference proteome</keyword>
<sequence>MTDFDLNNYYNKRDVFLPLIIVIDETKARVYESELIEATEMAAAKFATSTPSSPRLRGTQDGNDYAESGIRLSFLRILYLKEKLLTHTTIADFYSTTL</sequence>
<evidence type="ECO:0000313" key="2">
    <source>
        <dbReference type="Proteomes" id="UP000887013"/>
    </source>
</evidence>